<evidence type="ECO:0000313" key="2">
    <source>
        <dbReference type="EMBL" id="APG25467.1"/>
    </source>
</evidence>
<dbReference type="RefSeq" id="WP_072287308.1">
    <property type="nucleotide sequence ID" value="NZ_CP015455.1"/>
</dbReference>
<dbReference type="GO" id="GO:0009116">
    <property type="term" value="P:nucleoside metabolic process"/>
    <property type="evidence" value="ECO:0007669"/>
    <property type="project" value="InterPro"/>
</dbReference>
<reference evidence="2 3" key="1">
    <citation type="journal article" date="2017" name="Genome Announc.">
        <title>Complete Genome Sequences of Two Acetylene-Fermenting Pelobacter acetylenicus Strains.</title>
        <authorList>
            <person name="Sutton J.M."/>
            <person name="Baesman S.M."/>
            <person name="Fierst J.L."/>
            <person name="Poret-Peterson A.T."/>
            <person name="Oremland R.S."/>
            <person name="Dunlap D.S."/>
            <person name="Akob D.M."/>
        </authorList>
    </citation>
    <scope>NUCLEOTIDE SEQUENCE [LARGE SCALE GENOMIC DNA]</scope>
    <source>
        <strain evidence="2 3">DSM 3247</strain>
    </source>
</reference>
<dbReference type="AlphaFoldDB" id="A0A1L3GHQ4"/>
<protein>
    <recommendedName>
        <fullName evidence="1">Nucleoside phosphorylase domain-containing protein</fullName>
    </recommendedName>
</protein>
<evidence type="ECO:0000259" key="1">
    <source>
        <dbReference type="Pfam" id="PF01048"/>
    </source>
</evidence>
<gene>
    <name evidence="2" type="ORF">A7E75_10890</name>
</gene>
<organism evidence="2 3">
    <name type="scientific">Syntrophotalea acetylenica</name>
    <name type="common">Pelobacter acetylenicus</name>
    <dbReference type="NCBI Taxonomy" id="29542"/>
    <lineage>
        <taxon>Bacteria</taxon>
        <taxon>Pseudomonadati</taxon>
        <taxon>Thermodesulfobacteriota</taxon>
        <taxon>Desulfuromonadia</taxon>
        <taxon>Desulfuromonadales</taxon>
        <taxon>Syntrophotaleaceae</taxon>
        <taxon>Syntrophotalea</taxon>
    </lineage>
</organism>
<dbReference type="SUPFAM" id="SSF53167">
    <property type="entry name" value="Purine and uridine phosphorylases"/>
    <property type="match status" value="1"/>
</dbReference>
<dbReference type="GO" id="GO:0005829">
    <property type="term" value="C:cytosol"/>
    <property type="evidence" value="ECO:0007669"/>
    <property type="project" value="TreeGrafter"/>
</dbReference>
<dbReference type="PANTHER" id="PTHR46832:SF1">
    <property type="entry name" value="5'-METHYLTHIOADENOSINE_S-ADENOSYLHOMOCYSTEINE NUCLEOSIDASE"/>
    <property type="match status" value="1"/>
</dbReference>
<dbReference type="InterPro" id="IPR000845">
    <property type="entry name" value="Nucleoside_phosphorylase_d"/>
</dbReference>
<dbReference type="PANTHER" id="PTHR46832">
    <property type="entry name" value="5'-METHYLTHIOADENOSINE/S-ADENOSYLHOMOCYSTEINE NUCLEOSIDASE"/>
    <property type="match status" value="1"/>
</dbReference>
<keyword evidence="3" id="KW-1185">Reference proteome</keyword>
<proteinExistence type="predicted"/>
<dbReference type="Gene3D" id="3.40.50.1580">
    <property type="entry name" value="Nucleoside phosphorylase domain"/>
    <property type="match status" value="1"/>
</dbReference>
<evidence type="ECO:0000313" key="3">
    <source>
        <dbReference type="Proteomes" id="UP000182264"/>
    </source>
</evidence>
<dbReference type="EMBL" id="CP015518">
    <property type="protein sequence ID" value="APG25467.1"/>
    <property type="molecule type" value="Genomic_DNA"/>
</dbReference>
<accession>A0A1L3GHQ4</accession>
<sequence length="254" mass="27219">MASRCADADRHLGMVVALPAEARALLGRQRWIRRGGFAIYESRGPSSVKTTWACCGIGHQRAAAAAAFLVEQGVTRLGIAGVSGGLDSGLASGDLIAARGVTDEAGCLWPADRQLCAWLVSSLGNEARCGLVLTTSEPLLTTRRKASWQARSEALAVDMESAAVANVATVAGKPFFVLRAVCDDARRSVPPALLHLVDEQGRPRLLWIAARLVRQPSLLPELLRMQGDFGRALKALRRGWRACCASDAPYFDKE</sequence>
<dbReference type="GO" id="GO:0019284">
    <property type="term" value="P:L-methionine salvage from S-adenosylmethionine"/>
    <property type="evidence" value="ECO:0007669"/>
    <property type="project" value="TreeGrafter"/>
</dbReference>
<dbReference type="Pfam" id="PF01048">
    <property type="entry name" value="PNP_UDP_1"/>
    <property type="match status" value="1"/>
</dbReference>
<dbReference type="GO" id="GO:0008930">
    <property type="term" value="F:methylthioadenosine nucleosidase activity"/>
    <property type="evidence" value="ECO:0007669"/>
    <property type="project" value="TreeGrafter"/>
</dbReference>
<name>A0A1L3GHQ4_SYNAC</name>
<dbReference type="STRING" id="29542.A6070_04900"/>
<dbReference type="Proteomes" id="UP000182264">
    <property type="component" value="Chromosome"/>
</dbReference>
<dbReference type="InterPro" id="IPR035994">
    <property type="entry name" value="Nucleoside_phosphorylase_sf"/>
</dbReference>
<dbReference type="KEGG" id="pace:A6070_04900"/>
<dbReference type="GO" id="GO:0008782">
    <property type="term" value="F:adenosylhomocysteine nucleosidase activity"/>
    <property type="evidence" value="ECO:0007669"/>
    <property type="project" value="TreeGrafter"/>
</dbReference>
<feature type="domain" description="Nucleoside phosphorylase" evidence="1">
    <location>
        <begin position="13"/>
        <end position="200"/>
    </location>
</feature>
<dbReference type="OrthoDB" id="9792278at2"/>